<evidence type="ECO:0000256" key="3">
    <source>
        <dbReference type="ARBA" id="ARBA00013208"/>
    </source>
</evidence>
<dbReference type="CDD" id="cd06530">
    <property type="entry name" value="S26_SPase_I"/>
    <property type="match status" value="1"/>
</dbReference>
<dbReference type="InterPro" id="IPR000223">
    <property type="entry name" value="Pept_S26A_signal_pept_1"/>
</dbReference>
<dbReference type="GO" id="GO:0016020">
    <property type="term" value="C:membrane"/>
    <property type="evidence" value="ECO:0007669"/>
    <property type="project" value="UniProtKB-SubCell"/>
</dbReference>
<evidence type="ECO:0000256" key="1">
    <source>
        <dbReference type="ARBA" id="ARBA00000677"/>
    </source>
</evidence>
<dbReference type="EMBL" id="MFAA01000022">
    <property type="protein sequence ID" value="OGD68836.1"/>
    <property type="molecule type" value="Genomic_DNA"/>
</dbReference>
<dbReference type="Pfam" id="PF10502">
    <property type="entry name" value="Peptidase_S26"/>
    <property type="match status" value="1"/>
</dbReference>
<comment type="subcellular location">
    <subcellularLocation>
        <location evidence="6">Membrane</location>
        <topology evidence="6">Single-pass type II membrane protein</topology>
    </subcellularLocation>
</comment>
<protein>
    <recommendedName>
        <fullName evidence="3 6">Signal peptidase I</fullName>
        <ecNumber evidence="3 6">3.4.21.89</ecNumber>
    </recommendedName>
</protein>
<dbReference type="InterPro" id="IPR019533">
    <property type="entry name" value="Peptidase_S26"/>
</dbReference>
<dbReference type="GO" id="GO:0006465">
    <property type="term" value="P:signal peptide processing"/>
    <property type="evidence" value="ECO:0007669"/>
    <property type="project" value="InterPro"/>
</dbReference>
<evidence type="ECO:0000313" key="8">
    <source>
        <dbReference type="EMBL" id="OGD68836.1"/>
    </source>
</evidence>
<dbReference type="AlphaFoldDB" id="A0A1F5ENM6"/>
<evidence type="ECO:0000256" key="4">
    <source>
        <dbReference type="ARBA" id="ARBA00022801"/>
    </source>
</evidence>
<dbReference type="PRINTS" id="PR00727">
    <property type="entry name" value="LEADERPTASE"/>
</dbReference>
<name>A0A1F5ENM6_9BACT</name>
<dbReference type="PROSITE" id="PS00761">
    <property type="entry name" value="SPASE_I_3"/>
    <property type="match status" value="1"/>
</dbReference>
<dbReference type="EC" id="3.4.21.89" evidence="3 6"/>
<dbReference type="GO" id="GO:0004252">
    <property type="term" value="F:serine-type endopeptidase activity"/>
    <property type="evidence" value="ECO:0007669"/>
    <property type="project" value="InterPro"/>
</dbReference>
<feature type="transmembrane region" description="Helical" evidence="6">
    <location>
        <begin position="12"/>
        <end position="30"/>
    </location>
</feature>
<evidence type="ECO:0000256" key="5">
    <source>
        <dbReference type="PIRSR" id="PIRSR600223-1"/>
    </source>
</evidence>
<organism evidence="8 9">
    <name type="scientific">Candidatus Campbellbacteria bacterium RIFCSPHIGHO2_12_FULL_35_10</name>
    <dbReference type="NCBI Taxonomy" id="1797578"/>
    <lineage>
        <taxon>Bacteria</taxon>
        <taxon>Candidatus Campbelliibacteriota</taxon>
    </lineage>
</organism>
<proteinExistence type="inferred from homology"/>
<reference evidence="8 9" key="1">
    <citation type="journal article" date="2016" name="Nat. Commun.">
        <title>Thousands of microbial genomes shed light on interconnected biogeochemical processes in an aquifer system.</title>
        <authorList>
            <person name="Anantharaman K."/>
            <person name="Brown C.T."/>
            <person name="Hug L.A."/>
            <person name="Sharon I."/>
            <person name="Castelle C.J."/>
            <person name="Probst A.J."/>
            <person name="Thomas B.C."/>
            <person name="Singh A."/>
            <person name="Wilkins M.J."/>
            <person name="Karaoz U."/>
            <person name="Brodie E.L."/>
            <person name="Williams K.H."/>
            <person name="Hubbard S.S."/>
            <person name="Banfield J.F."/>
        </authorList>
    </citation>
    <scope>NUCLEOTIDE SEQUENCE [LARGE SCALE GENOMIC DNA]</scope>
</reference>
<dbReference type="Gene3D" id="2.10.109.10">
    <property type="entry name" value="Umud Fragment, subunit A"/>
    <property type="match status" value="1"/>
</dbReference>
<keyword evidence="6" id="KW-1133">Transmembrane helix</keyword>
<evidence type="ECO:0000256" key="2">
    <source>
        <dbReference type="ARBA" id="ARBA00009370"/>
    </source>
</evidence>
<feature type="active site" evidence="5">
    <location>
        <position position="40"/>
    </location>
</feature>
<sequence>MNNSNENFFVEILKFSLLTLIIVLPFRMYIAKPFIVDGASMSPTFETGNYLIVDQLSYKFQEPERGEVVIFKYPKDQTRFFIKRIIGLPQETVEINDGKITIYKENKPEGLELEEEYIQNWSGENTKYILEENEYFVMGDNRTNSSDSRFWGPLPENLIVGRAFLRLLPVNQISAFPGNFDY</sequence>
<keyword evidence="6" id="KW-0472">Membrane</keyword>
<comment type="catalytic activity">
    <reaction evidence="1 6">
        <text>Cleavage of hydrophobic, N-terminal signal or leader sequences from secreted and periplasmic proteins.</text>
        <dbReference type="EC" id="3.4.21.89"/>
    </reaction>
</comment>
<dbReference type="NCBIfam" id="TIGR02227">
    <property type="entry name" value="sigpep_I_bact"/>
    <property type="match status" value="1"/>
</dbReference>
<evidence type="ECO:0000313" key="9">
    <source>
        <dbReference type="Proteomes" id="UP000185891"/>
    </source>
</evidence>
<accession>A0A1F5ENM6</accession>
<keyword evidence="6" id="KW-0812">Transmembrane</keyword>
<keyword evidence="6" id="KW-0645">Protease</keyword>
<feature type="active site" evidence="5">
    <location>
        <position position="83"/>
    </location>
</feature>
<dbReference type="PANTHER" id="PTHR43390:SF1">
    <property type="entry name" value="CHLOROPLAST PROCESSING PEPTIDASE"/>
    <property type="match status" value="1"/>
</dbReference>
<gene>
    <name evidence="8" type="ORF">A3E89_00615</name>
</gene>
<feature type="domain" description="Peptidase S26" evidence="7">
    <location>
        <begin position="11"/>
        <end position="167"/>
    </location>
</feature>
<keyword evidence="4 6" id="KW-0378">Hydrolase</keyword>
<dbReference type="InterPro" id="IPR036286">
    <property type="entry name" value="LexA/Signal_pep-like_sf"/>
</dbReference>
<dbReference type="InterPro" id="IPR019758">
    <property type="entry name" value="Pept_S26A_signal_pept_1_CS"/>
</dbReference>
<dbReference type="Proteomes" id="UP000185891">
    <property type="component" value="Unassembled WGS sequence"/>
</dbReference>
<dbReference type="SUPFAM" id="SSF51306">
    <property type="entry name" value="LexA/Signal peptidase"/>
    <property type="match status" value="1"/>
</dbReference>
<dbReference type="GO" id="GO:0009003">
    <property type="term" value="F:signal peptidase activity"/>
    <property type="evidence" value="ECO:0007669"/>
    <property type="project" value="UniProtKB-EC"/>
</dbReference>
<comment type="similarity">
    <text evidence="2 6">Belongs to the peptidase S26 family.</text>
</comment>
<evidence type="ECO:0000259" key="7">
    <source>
        <dbReference type="Pfam" id="PF10502"/>
    </source>
</evidence>
<dbReference type="PANTHER" id="PTHR43390">
    <property type="entry name" value="SIGNAL PEPTIDASE I"/>
    <property type="match status" value="1"/>
</dbReference>
<evidence type="ECO:0000256" key="6">
    <source>
        <dbReference type="RuleBase" id="RU362042"/>
    </source>
</evidence>
<comment type="caution">
    <text evidence="8">The sequence shown here is derived from an EMBL/GenBank/DDBJ whole genome shotgun (WGS) entry which is preliminary data.</text>
</comment>